<evidence type="ECO:0000313" key="2">
    <source>
        <dbReference type="Proteomes" id="UP000006643"/>
    </source>
</evidence>
<accession>D0NLW6</accession>
<dbReference type="VEuPathDB" id="FungiDB:PITG_13400"/>
<name>D0NLW6_PHYIT</name>
<protein>
    <submittedName>
        <fullName evidence="1">Uncharacterized protein</fullName>
    </submittedName>
</protein>
<reference evidence="2" key="1">
    <citation type="journal article" date="2009" name="Nature">
        <title>Genome sequence and analysis of the Irish potato famine pathogen Phytophthora infestans.</title>
        <authorList>
            <consortium name="The Broad Institute Genome Sequencing Platform"/>
            <person name="Haas B.J."/>
            <person name="Kamoun S."/>
            <person name="Zody M.C."/>
            <person name="Jiang R.H."/>
            <person name="Handsaker R.E."/>
            <person name="Cano L.M."/>
            <person name="Grabherr M."/>
            <person name="Kodira C.D."/>
            <person name="Raffaele S."/>
            <person name="Torto-Alalibo T."/>
            <person name="Bozkurt T.O."/>
            <person name="Ah-Fong A.M."/>
            <person name="Alvarado L."/>
            <person name="Anderson V.L."/>
            <person name="Armstrong M.R."/>
            <person name="Avrova A."/>
            <person name="Baxter L."/>
            <person name="Beynon J."/>
            <person name="Boevink P.C."/>
            <person name="Bollmann S.R."/>
            <person name="Bos J.I."/>
            <person name="Bulone V."/>
            <person name="Cai G."/>
            <person name="Cakir C."/>
            <person name="Carrington J.C."/>
            <person name="Chawner M."/>
            <person name="Conti L."/>
            <person name="Costanzo S."/>
            <person name="Ewan R."/>
            <person name="Fahlgren N."/>
            <person name="Fischbach M.A."/>
            <person name="Fugelstad J."/>
            <person name="Gilroy E.M."/>
            <person name="Gnerre S."/>
            <person name="Green P.J."/>
            <person name="Grenville-Briggs L.J."/>
            <person name="Griffith J."/>
            <person name="Grunwald N.J."/>
            <person name="Horn K."/>
            <person name="Horner N.R."/>
            <person name="Hu C.H."/>
            <person name="Huitema E."/>
            <person name="Jeong D.H."/>
            <person name="Jones A.M."/>
            <person name="Jones J.D."/>
            <person name="Jones R.W."/>
            <person name="Karlsson E.K."/>
            <person name="Kunjeti S.G."/>
            <person name="Lamour K."/>
            <person name="Liu Z."/>
            <person name="Ma L."/>
            <person name="Maclean D."/>
            <person name="Chibucos M.C."/>
            <person name="McDonald H."/>
            <person name="McWalters J."/>
            <person name="Meijer H.J."/>
            <person name="Morgan W."/>
            <person name="Morris P.F."/>
            <person name="Munro C.A."/>
            <person name="O'Neill K."/>
            <person name="Ospina-Giraldo M."/>
            <person name="Pinzon A."/>
            <person name="Pritchard L."/>
            <person name="Ramsahoye B."/>
            <person name="Ren Q."/>
            <person name="Restrepo S."/>
            <person name="Roy S."/>
            <person name="Sadanandom A."/>
            <person name="Savidor A."/>
            <person name="Schornack S."/>
            <person name="Schwartz D.C."/>
            <person name="Schumann U.D."/>
            <person name="Schwessinger B."/>
            <person name="Seyer L."/>
            <person name="Sharpe T."/>
            <person name="Silvar C."/>
            <person name="Song J."/>
            <person name="Studholme D.J."/>
            <person name="Sykes S."/>
            <person name="Thines M."/>
            <person name="van de Vondervoort P.J."/>
            <person name="Phuntumart V."/>
            <person name="Wawra S."/>
            <person name="Weide R."/>
            <person name="Win J."/>
            <person name="Young C."/>
            <person name="Zhou S."/>
            <person name="Fry W."/>
            <person name="Meyers B.C."/>
            <person name="van West P."/>
            <person name="Ristaino J."/>
            <person name="Govers F."/>
            <person name="Birch P.R."/>
            <person name="Whisson S.C."/>
            <person name="Judelson H.S."/>
            <person name="Nusbaum C."/>
        </authorList>
    </citation>
    <scope>NUCLEOTIDE SEQUENCE [LARGE SCALE GENOMIC DNA]</scope>
    <source>
        <strain evidence="2">T30-4</strain>
    </source>
</reference>
<gene>
    <name evidence="1" type="ORF">PITG_13400</name>
</gene>
<proteinExistence type="predicted"/>
<organism evidence="1 2">
    <name type="scientific">Phytophthora infestans (strain T30-4)</name>
    <name type="common">Potato late blight agent</name>
    <dbReference type="NCBI Taxonomy" id="403677"/>
    <lineage>
        <taxon>Eukaryota</taxon>
        <taxon>Sar</taxon>
        <taxon>Stramenopiles</taxon>
        <taxon>Oomycota</taxon>
        <taxon>Peronosporomycetes</taxon>
        <taxon>Peronosporales</taxon>
        <taxon>Peronosporaceae</taxon>
        <taxon>Phytophthora</taxon>
    </lineage>
</organism>
<keyword evidence="2" id="KW-1185">Reference proteome</keyword>
<dbReference type="OrthoDB" id="61565at2759"/>
<dbReference type="HOGENOM" id="CLU_1312324_0_0_1"/>
<dbReference type="GeneID" id="9477968"/>
<dbReference type="eggNOG" id="ENOG502R7Q3">
    <property type="taxonomic scope" value="Eukaryota"/>
</dbReference>
<dbReference type="RefSeq" id="XP_002900036.1">
    <property type="nucleotide sequence ID" value="XM_002899990.1"/>
</dbReference>
<dbReference type="KEGG" id="pif:PITG_13400"/>
<sequence length="210" mass="24403">MTDNIILQIKFKCQYGRRSLELCCPNSASDKRFVANVRACFVKPLAVDAEDQNVNDKDEGDFLNSDPVDKRLWHLAKFIRHYLTNLFGLKRLVDQQDWDLIEGWLDALQHFVHAMETFLSCDKHREDTFICSTAGRQQIPLLRHRNAPQIQCSIFKRYYSSSDIGPTQYTLYYSPEAPSSTGAVEIQIHIQDQSQREVQDGWSNYGTWHN</sequence>
<dbReference type="Proteomes" id="UP000006643">
    <property type="component" value="Unassembled WGS sequence"/>
</dbReference>
<dbReference type="InParanoid" id="D0NLW6"/>
<evidence type="ECO:0000313" key="1">
    <source>
        <dbReference type="EMBL" id="EEY60663.1"/>
    </source>
</evidence>
<dbReference type="EMBL" id="DS028145">
    <property type="protein sequence ID" value="EEY60663.1"/>
    <property type="molecule type" value="Genomic_DNA"/>
</dbReference>
<dbReference type="AlphaFoldDB" id="D0NLW6"/>